<gene>
    <name evidence="14" type="ORF">DWU99_17115</name>
</gene>
<dbReference type="PROSITE" id="PS50109">
    <property type="entry name" value="HIS_KIN"/>
    <property type="match status" value="1"/>
</dbReference>
<dbReference type="InterPro" id="IPR004358">
    <property type="entry name" value="Sig_transdc_His_kin-like_C"/>
</dbReference>
<feature type="domain" description="HAMP" evidence="13">
    <location>
        <begin position="178"/>
        <end position="231"/>
    </location>
</feature>
<dbReference type="PRINTS" id="PR00344">
    <property type="entry name" value="BCTRLSENSOR"/>
</dbReference>
<protein>
    <recommendedName>
        <fullName evidence="3">histidine kinase</fullName>
        <ecNumber evidence="3">2.7.13.3</ecNumber>
    </recommendedName>
</protein>
<dbReference type="Pfam" id="PF02518">
    <property type="entry name" value="HATPase_c"/>
    <property type="match status" value="1"/>
</dbReference>
<evidence type="ECO:0000256" key="9">
    <source>
        <dbReference type="ARBA" id="ARBA00023012"/>
    </source>
</evidence>
<evidence type="ECO:0000256" key="1">
    <source>
        <dbReference type="ARBA" id="ARBA00000085"/>
    </source>
</evidence>
<dbReference type="RefSeq" id="WP_115479299.1">
    <property type="nucleotide sequence ID" value="NZ_QRBF01000007.1"/>
</dbReference>
<dbReference type="Gene3D" id="3.30.565.10">
    <property type="entry name" value="Histidine kinase-like ATPase, C-terminal domain"/>
    <property type="match status" value="1"/>
</dbReference>
<dbReference type="CDD" id="cd00075">
    <property type="entry name" value="HATPase"/>
    <property type="match status" value="1"/>
</dbReference>
<evidence type="ECO:0000259" key="13">
    <source>
        <dbReference type="PROSITE" id="PS50885"/>
    </source>
</evidence>
<dbReference type="InterPro" id="IPR003661">
    <property type="entry name" value="HisK_dim/P_dom"/>
</dbReference>
<evidence type="ECO:0000256" key="8">
    <source>
        <dbReference type="ARBA" id="ARBA00022989"/>
    </source>
</evidence>
<keyword evidence="4" id="KW-0597">Phosphoprotein</keyword>
<dbReference type="AlphaFoldDB" id="A0A370WZ01"/>
<evidence type="ECO:0000313" key="15">
    <source>
        <dbReference type="Proteomes" id="UP000255334"/>
    </source>
</evidence>
<evidence type="ECO:0000256" key="6">
    <source>
        <dbReference type="ARBA" id="ARBA00022692"/>
    </source>
</evidence>
<dbReference type="SUPFAM" id="SSF55874">
    <property type="entry name" value="ATPase domain of HSP90 chaperone/DNA topoisomerase II/histidine kinase"/>
    <property type="match status" value="1"/>
</dbReference>
<dbReference type="PANTHER" id="PTHR45436">
    <property type="entry name" value="SENSOR HISTIDINE KINASE YKOH"/>
    <property type="match status" value="1"/>
</dbReference>
<keyword evidence="5" id="KW-0808">Transferase</keyword>
<evidence type="ECO:0000256" key="11">
    <source>
        <dbReference type="SAM" id="Phobius"/>
    </source>
</evidence>
<dbReference type="OrthoDB" id="9809766at2"/>
<evidence type="ECO:0000256" key="2">
    <source>
        <dbReference type="ARBA" id="ARBA00004370"/>
    </source>
</evidence>
<dbReference type="InterPro" id="IPR003660">
    <property type="entry name" value="HAMP_dom"/>
</dbReference>
<evidence type="ECO:0000256" key="7">
    <source>
        <dbReference type="ARBA" id="ARBA00022777"/>
    </source>
</evidence>
<evidence type="ECO:0000256" key="5">
    <source>
        <dbReference type="ARBA" id="ARBA00022679"/>
    </source>
</evidence>
<evidence type="ECO:0000259" key="12">
    <source>
        <dbReference type="PROSITE" id="PS50109"/>
    </source>
</evidence>
<sequence>MHPNSFIRTATFRVAAMQALAFALVVAALFGLVWREIHTYVADQLRTAVEVETASLREAARAGTLEPQIRQRLSVKQEGADYYLLSDAGGNHIAGNLLFHPTMAGWQRVPIHNAYGIHKGHANQVDLFVTRLDGGKWLTVGRDNRDIGELDENLGRYFFFSVGVAMLFALLSGGIAGHIFVKSVDRLSARAERIVTGEEVGPLRLERGSAEFVRLAGRLNRILERVHTLMENMRQVSNDIAHDLRTPLTRLRQRLESAAELDHEPMQQRAAIERSIADVDGVLATFGALLRISRIQARERRAGFAPVDLSELFSSMADTYAPVAEDAGHFVSARVQPGLAFKGDKALLTQMLSNLIENAIHHTPVGTRITLSLMASIEGVIGCVEDTGPGIPATDHKRVFHRFVRLDSSRTSPGSGLGLALVAAIAELHRVPVALFDRKPGLAIEMRFT</sequence>
<dbReference type="EC" id="2.7.13.3" evidence="3"/>
<dbReference type="PANTHER" id="PTHR45436:SF8">
    <property type="entry name" value="HISTIDINE KINASE"/>
    <property type="match status" value="1"/>
</dbReference>
<evidence type="ECO:0000256" key="10">
    <source>
        <dbReference type="ARBA" id="ARBA00023136"/>
    </source>
</evidence>
<dbReference type="InterPro" id="IPR036890">
    <property type="entry name" value="HATPase_C_sf"/>
</dbReference>
<dbReference type="EMBL" id="QRBF01000007">
    <property type="protein sequence ID" value="RDS81394.1"/>
    <property type="molecule type" value="Genomic_DNA"/>
</dbReference>
<keyword evidence="6 11" id="KW-0812">Transmembrane</keyword>
<feature type="transmembrane region" description="Helical" evidence="11">
    <location>
        <begin position="157"/>
        <end position="181"/>
    </location>
</feature>
<evidence type="ECO:0000256" key="4">
    <source>
        <dbReference type="ARBA" id="ARBA00022553"/>
    </source>
</evidence>
<name>A0A370WZ01_9GAMM</name>
<dbReference type="PROSITE" id="PS50885">
    <property type="entry name" value="HAMP"/>
    <property type="match status" value="1"/>
</dbReference>
<reference evidence="14 15" key="1">
    <citation type="submission" date="2018-07" db="EMBL/GenBank/DDBJ databases">
        <title>Dyella monticola sp. nov. and Dyella psychrodurans sp. nov. isolated from monsoon evergreen broad-leaved forest soil of Dinghu Mountain, China.</title>
        <authorList>
            <person name="Gao Z."/>
            <person name="Qiu L."/>
        </authorList>
    </citation>
    <scope>NUCLEOTIDE SEQUENCE [LARGE SCALE GENOMIC DNA]</scope>
    <source>
        <strain evidence="14 15">4MSK11</strain>
    </source>
</reference>
<dbReference type="InterPro" id="IPR050428">
    <property type="entry name" value="TCS_sensor_his_kinase"/>
</dbReference>
<evidence type="ECO:0000256" key="3">
    <source>
        <dbReference type="ARBA" id="ARBA00012438"/>
    </source>
</evidence>
<dbReference type="SMART" id="SM00387">
    <property type="entry name" value="HATPase_c"/>
    <property type="match status" value="1"/>
</dbReference>
<dbReference type="Proteomes" id="UP000255334">
    <property type="component" value="Unassembled WGS sequence"/>
</dbReference>
<keyword evidence="7 14" id="KW-0418">Kinase</keyword>
<dbReference type="GO" id="GO:0000155">
    <property type="term" value="F:phosphorelay sensor kinase activity"/>
    <property type="evidence" value="ECO:0007669"/>
    <property type="project" value="InterPro"/>
</dbReference>
<dbReference type="InterPro" id="IPR005467">
    <property type="entry name" value="His_kinase_dom"/>
</dbReference>
<dbReference type="Pfam" id="PF00512">
    <property type="entry name" value="HisKA"/>
    <property type="match status" value="1"/>
</dbReference>
<dbReference type="CDD" id="cd00082">
    <property type="entry name" value="HisKA"/>
    <property type="match status" value="1"/>
</dbReference>
<dbReference type="Gene3D" id="1.10.287.130">
    <property type="match status" value="1"/>
</dbReference>
<keyword evidence="8 11" id="KW-1133">Transmembrane helix</keyword>
<feature type="domain" description="Histidine kinase" evidence="12">
    <location>
        <begin position="239"/>
        <end position="449"/>
    </location>
</feature>
<keyword evidence="15" id="KW-1185">Reference proteome</keyword>
<organism evidence="14 15">
    <name type="scientific">Dyella psychrodurans</name>
    <dbReference type="NCBI Taxonomy" id="1927960"/>
    <lineage>
        <taxon>Bacteria</taxon>
        <taxon>Pseudomonadati</taxon>
        <taxon>Pseudomonadota</taxon>
        <taxon>Gammaproteobacteria</taxon>
        <taxon>Lysobacterales</taxon>
        <taxon>Rhodanobacteraceae</taxon>
        <taxon>Dyella</taxon>
    </lineage>
</organism>
<comment type="catalytic activity">
    <reaction evidence="1">
        <text>ATP + protein L-histidine = ADP + protein N-phospho-L-histidine.</text>
        <dbReference type="EC" id="2.7.13.3"/>
    </reaction>
</comment>
<dbReference type="SUPFAM" id="SSF47384">
    <property type="entry name" value="Homodimeric domain of signal transducing histidine kinase"/>
    <property type="match status" value="1"/>
</dbReference>
<keyword evidence="9" id="KW-0902">Two-component regulatory system</keyword>
<dbReference type="InterPro" id="IPR036097">
    <property type="entry name" value="HisK_dim/P_sf"/>
</dbReference>
<comment type="caution">
    <text evidence="14">The sequence shown here is derived from an EMBL/GenBank/DDBJ whole genome shotgun (WGS) entry which is preliminary data.</text>
</comment>
<evidence type="ECO:0000313" key="14">
    <source>
        <dbReference type="EMBL" id="RDS81394.1"/>
    </source>
</evidence>
<proteinExistence type="predicted"/>
<comment type="subcellular location">
    <subcellularLocation>
        <location evidence="2">Membrane</location>
    </subcellularLocation>
</comment>
<dbReference type="GO" id="GO:0005886">
    <property type="term" value="C:plasma membrane"/>
    <property type="evidence" value="ECO:0007669"/>
    <property type="project" value="TreeGrafter"/>
</dbReference>
<dbReference type="InterPro" id="IPR003594">
    <property type="entry name" value="HATPase_dom"/>
</dbReference>
<keyword evidence="10 11" id="KW-0472">Membrane</keyword>
<accession>A0A370WZ01</accession>
<dbReference type="SMART" id="SM00388">
    <property type="entry name" value="HisKA"/>
    <property type="match status" value="1"/>
</dbReference>